<feature type="domain" description="4Fe-4S ferredoxin-type" evidence="13">
    <location>
        <begin position="142"/>
        <end position="171"/>
    </location>
</feature>
<dbReference type="PROSITE" id="PS51379">
    <property type="entry name" value="4FE4S_FER_2"/>
    <property type="match status" value="2"/>
</dbReference>
<keyword evidence="3" id="KW-0874">Quinone</keyword>
<reference evidence="14 15" key="1">
    <citation type="submission" date="2014-02" db="EMBL/GenBank/DDBJ databases">
        <title>The small core and large imbalanced accessory genome model reveals a collaborative survival strategy of Sorangium cellulosum strains in nature.</title>
        <authorList>
            <person name="Han K."/>
            <person name="Peng R."/>
            <person name="Blom J."/>
            <person name="Li Y.-Z."/>
        </authorList>
    </citation>
    <scope>NUCLEOTIDE SEQUENCE [LARGE SCALE GENOMIC DNA]</scope>
    <source>
        <strain evidence="14 15">So0011-07</strain>
    </source>
</reference>
<keyword evidence="2" id="KW-0004">4Fe-4S</keyword>
<dbReference type="Pfam" id="PF00037">
    <property type="entry name" value="Fer4"/>
    <property type="match status" value="1"/>
</dbReference>
<dbReference type="PROSITE" id="PS00198">
    <property type="entry name" value="4FE4S_FER_1"/>
    <property type="match status" value="1"/>
</dbReference>
<keyword evidence="1" id="KW-1003">Cell membrane</keyword>
<evidence type="ECO:0000313" key="15">
    <source>
        <dbReference type="Proteomes" id="UP000075635"/>
    </source>
</evidence>
<dbReference type="Proteomes" id="UP000075635">
    <property type="component" value="Unassembled WGS sequence"/>
</dbReference>
<keyword evidence="10" id="KW-0830">Ubiquinone</keyword>
<feature type="non-terminal residue" evidence="14">
    <location>
        <position position="204"/>
    </location>
</feature>
<keyword evidence="8" id="KW-0411">Iron-sulfur</keyword>
<gene>
    <name evidence="14" type="ORF">BE17_30585</name>
</gene>
<evidence type="ECO:0000256" key="9">
    <source>
        <dbReference type="ARBA" id="ARBA00023027"/>
    </source>
</evidence>
<feature type="compositionally biased region" description="Polar residues" evidence="12">
    <location>
        <begin position="1"/>
        <end position="10"/>
    </location>
</feature>
<keyword evidence="9" id="KW-0520">NAD</keyword>
<organism evidence="14 15">
    <name type="scientific">Sorangium cellulosum</name>
    <name type="common">Polyangium cellulosum</name>
    <dbReference type="NCBI Taxonomy" id="56"/>
    <lineage>
        <taxon>Bacteria</taxon>
        <taxon>Pseudomonadati</taxon>
        <taxon>Myxococcota</taxon>
        <taxon>Polyangia</taxon>
        <taxon>Polyangiales</taxon>
        <taxon>Polyangiaceae</taxon>
        <taxon>Sorangium</taxon>
    </lineage>
</organism>
<evidence type="ECO:0000256" key="2">
    <source>
        <dbReference type="ARBA" id="ARBA00022485"/>
    </source>
</evidence>
<dbReference type="Gene3D" id="3.30.70.3270">
    <property type="match status" value="1"/>
</dbReference>
<dbReference type="SUPFAM" id="SSF54862">
    <property type="entry name" value="4Fe-4S ferredoxins"/>
    <property type="match status" value="1"/>
</dbReference>
<evidence type="ECO:0000256" key="4">
    <source>
        <dbReference type="ARBA" id="ARBA00022723"/>
    </source>
</evidence>
<evidence type="ECO:0000256" key="7">
    <source>
        <dbReference type="ARBA" id="ARBA00023004"/>
    </source>
</evidence>
<evidence type="ECO:0000259" key="13">
    <source>
        <dbReference type="PROSITE" id="PS51379"/>
    </source>
</evidence>
<keyword evidence="4" id="KW-0479">Metal-binding</keyword>
<dbReference type="EMBL" id="JEMB01002326">
    <property type="protein sequence ID" value="KYF81989.1"/>
    <property type="molecule type" value="Genomic_DNA"/>
</dbReference>
<dbReference type="PANTHER" id="PTHR10849:SF24">
    <property type="entry name" value="NADH-QUINONE OXIDOREDUCTASE SUBUNIT I 2"/>
    <property type="match status" value="1"/>
</dbReference>
<dbReference type="GO" id="GO:0051539">
    <property type="term" value="F:4 iron, 4 sulfur cluster binding"/>
    <property type="evidence" value="ECO:0007669"/>
    <property type="project" value="UniProtKB-KW"/>
</dbReference>
<dbReference type="InterPro" id="IPR010226">
    <property type="entry name" value="NADH_quinone_OxRdtase_chainI"/>
</dbReference>
<sequence length="204" mass="22924">MARATPSNPWTKPAGRPITGKPVPRPVRSADVQAYIPEMVKGLGITMKHFFKNTKEMVLGQKPDPVLDSLQPGVTTISYPEEKRPYPERFRGIHRLTLREDNSPRCVACLCCSTACPAQCISIEPAEYPEGDRRHGYERYPGSFVIDELRCVFCGYCVEACPVDAIRMDTGLHAVPYDSREQFIYKRDLLMTLADRSGSRLTAN</sequence>
<evidence type="ECO:0000256" key="6">
    <source>
        <dbReference type="ARBA" id="ARBA00022967"/>
    </source>
</evidence>
<dbReference type="GO" id="GO:0048038">
    <property type="term" value="F:quinone binding"/>
    <property type="evidence" value="ECO:0007669"/>
    <property type="project" value="UniProtKB-KW"/>
</dbReference>
<dbReference type="GO" id="GO:0016020">
    <property type="term" value="C:membrane"/>
    <property type="evidence" value="ECO:0007669"/>
    <property type="project" value="InterPro"/>
</dbReference>
<keyword evidence="7" id="KW-0408">Iron</keyword>
<proteinExistence type="inferred from homology"/>
<keyword evidence="6" id="KW-1278">Translocase</keyword>
<name>A0A150RNX5_SORCE</name>
<evidence type="ECO:0000256" key="8">
    <source>
        <dbReference type="ARBA" id="ARBA00023014"/>
    </source>
</evidence>
<keyword evidence="11" id="KW-0472">Membrane</keyword>
<dbReference type="InterPro" id="IPR017896">
    <property type="entry name" value="4Fe4S_Fe-S-bd"/>
</dbReference>
<evidence type="ECO:0000256" key="12">
    <source>
        <dbReference type="SAM" id="MobiDB-lite"/>
    </source>
</evidence>
<feature type="domain" description="4Fe-4S ferredoxin-type" evidence="13">
    <location>
        <begin position="96"/>
        <end position="126"/>
    </location>
</feature>
<dbReference type="GO" id="GO:0046872">
    <property type="term" value="F:metal ion binding"/>
    <property type="evidence" value="ECO:0007669"/>
    <property type="project" value="UniProtKB-KW"/>
</dbReference>
<dbReference type="InterPro" id="IPR017900">
    <property type="entry name" value="4Fe4S_Fe_S_CS"/>
</dbReference>
<keyword evidence="5" id="KW-0677">Repeat</keyword>
<evidence type="ECO:0000256" key="5">
    <source>
        <dbReference type="ARBA" id="ARBA00022737"/>
    </source>
</evidence>
<evidence type="ECO:0000256" key="3">
    <source>
        <dbReference type="ARBA" id="ARBA00022719"/>
    </source>
</evidence>
<dbReference type="PANTHER" id="PTHR10849">
    <property type="entry name" value="NADH DEHYDROGENASE UBIQUINONE IRON-SULFUR PROTEIN 8, MITOCHONDRIAL"/>
    <property type="match status" value="1"/>
</dbReference>
<accession>A0A150RNX5</accession>
<evidence type="ECO:0000313" key="14">
    <source>
        <dbReference type="EMBL" id="KYF81989.1"/>
    </source>
</evidence>
<evidence type="ECO:0000256" key="10">
    <source>
        <dbReference type="ARBA" id="ARBA00023075"/>
    </source>
</evidence>
<protein>
    <submittedName>
        <fullName evidence="14">NADH dehydrogenase</fullName>
    </submittedName>
</protein>
<dbReference type="GO" id="GO:0016651">
    <property type="term" value="F:oxidoreductase activity, acting on NAD(P)H"/>
    <property type="evidence" value="ECO:0007669"/>
    <property type="project" value="InterPro"/>
</dbReference>
<comment type="caution">
    <text evidence="14">The sequence shown here is derived from an EMBL/GenBank/DDBJ whole genome shotgun (WGS) entry which is preliminary data.</text>
</comment>
<evidence type="ECO:0000256" key="1">
    <source>
        <dbReference type="ARBA" id="ARBA00022475"/>
    </source>
</evidence>
<dbReference type="AlphaFoldDB" id="A0A150RNX5"/>
<dbReference type="HAMAP" id="MF_01351">
    <property type="entry name" value="NDH1_NuoI"/>
    <property type="match status" value="1"/>
</dbReference>
<evidence type="ECO:0000256" key="11">
    <source>
        <dbReference type="ARBA" id="ARBA00023136"/>
    </source>
</evidence>
<feature type="region of interest" description="Disordered" evidence="12">
    <location>
        <begin position="1"/>
        <end position="26"/>
    </location>
</feature>